<reference evidence="3" key="1">
    <citation type="submission" date="2023-07" db="EMBL/GenBank/DDBJ databases">
        <title>Study on multiphase classification of strain Alteromonas salexigens isolated from the Yellow Sea.</title>
        <authorList>
            <person name="Sun L."/>
        </authorList>
    </citation>
    <scope>NUCLEOTIDE SEQUENCE [LARGE SCALE GENOMIC DNA]</scope>
    <source>
        <strain evidence="3">ASW11-19</strain>
    </source>
</reference>
<comment type="caution">
    <text evidence="2">The sequence shown here is derived from an EMBL/GenBank/DDBJ whole genome shotgun (WGS) entry which is preliminary data.</text>
</comment>
<evidence type="ECO:0000259" key="1">
    <source>
        <dbReference type="Pfam" id="PF13670"/>
    </source>
</evidence>
<dbReference type="PROSITE" id="PS51257">
    <property type="entry name" value="PROKAR_LIPOPROTEIN"/>
    <property type="match status" value="1"/>
</dbReference>
<dbReference type="Pfam" id="PF13670">
    <property type="entry name" value="PepSY_2"/>
    <property type="match status" value="1"/>
</dbReference>
<name>A0ABT2VMD2_9ALTE</name>
<evidence type="ECO:0000313" key="2">
    <source>
        <dbReference type="EMBL" id="MCU7554481.1"/>
    </source>
</evidence>
<dbReference type="InterPro" id="IPR025711">
    <property type="entry name" value="PepSY"/>
</dbReference>
<accession>A0ABT2VMD2</accession>
<protein>
    <submittedName>
        <fullName evidence="2">PepSY domain-containing protein</fullName>
    </submittedName>
</protein>
<proteinExistence type="predicted"/>
<dbReference type="EMBL" id="JAOTJC010000007">
    <property type="protein sequence ID" value="MCU7554481.1"/>
    <property type="molecule type" value="Genomic_DNA"/>
</dbReference>
<sequence length="90" mass="9868">MKHVGMAVIAAATMSGCSVESGTQCTTAPESQWMDQTEFQAQLKSDGYTINEFVVTDGNCYEIYGMDSENKKVEIYFNPVDGSIVKSESH</sequence>
<gene>
    <name evidence="2" type="ORF">OCL06_07710</name>
</gene>
<evidence type="ECO:0000313" key="3">
    <source>
        <dbReference type="Proteomes" id="UP001209257"/>
    </source>
</evidence>
<organism evidence="2 3">
    <name type="scientific">Alteromonas salexigens</name>
    <dbReference type="NCBI Taxonomy" id="2982530"/>
    <lineage>
        <taxon>Bacteria</taxon>
        <taxon>Pseudomonadati</taxon>
        <taxon>Pseudomonadota</taxon>
        <taxon>Gammaproteobacteria</taxon>
        <taxon>Alteromonadales</taxon>
        <taxon>Alteromonadaceae</taxon>
        <taxon>Alteromonas/Salinimonas group</taxon>
        <taxon>Alteromonas</taxon>
    </lineage>
</organism>
<keyword evidence="3" id="KW-1185">Reference proteome</keyword>
<feature type="domain" description="PepSY" evidence="1">
    <location>
        <begin position="7"/>
        <end position="88"/>
    </location>
</feature>
<dbReference type="Proteomes" id="UP001209257">
    <property type="component" value="Unassembled WGS sequence"/>
</dbReference>